<feature type="transmembrane region" description="Helical" evidence="5">
    <location>
        <begin position="20"/>
        <end position="38"/>
    </location>
</feature>
<dbReference type="OrthoDB" id="1655516at2"/>
<feature type="transmembrane region" description="Helical" evidence="5">
    <location>
        <begin position="176"/>
        <end position="199"/>
    </location>
</feature>
<dbReference type="GO" id="GO:0140359">
    <property type="term" value="F:ABC-type transporter activity"/>
    <property type="evidence" value="ECO:0007669"/>
    <property type="project" value="InterPro"/>
</dbReference>
<protein>
    <submittedName>
        <fullName evidence="7">Predicted membrane protein</fullName>
    </submittedName>
</protein>
<comment type="subcellular location">
    <subcellularLocation>
        <location evidence="1">Membrane</location>
        <topology evidence="1">Multi-pass membrane protein</topology>
    </subcellularLocation>
</comment>
<name>Q97DR9_CLOAB</name>
<dbReference type="PATRIC" id="fig|272562.8.peg.3584"/>
<dbReference type="HOGENOM" id="CLU_072737_0_0_9"/>
<dbReference type="AlphaFoldDB" id="Q97DR9"/>
<dbReference type="GO" id="GO:0016020">
    <property type="term" value="C:membrane"/>
    <property type="evidence" value="ECO:0007669"/>
    <property type="project" value="UniProtKB-SubCell"/>
</dbReference>
<dbReference type="PIR" id="B97318">
    <property type="entry name" value="B97318"/>
</dbReference>
<organism evidence="7 8">
    <name type="scientific">Clostridium acetobutylicum (strain ATCC 824 / DSM 792 / JCM 1419 / IAM 19013 / LMG 5710 / NBRC 13948 / NRRL B-527 / VKM B-1787 / 2291 / W)</name>
    <dbReference type="NCBI Taxonomy" id="272562"/>
    <lineage>
        <taxon>Bacteria</taxon>
        <taxon>Bacillati</taxon>
        <taxon>Bacillota</taxon>
        <taxon>Clostridia</taxon>
        <taxon>Eubacteriales</taxon>
        <taxon>Clostridiaceae</taxon>
        <taxon>Clostridium</taxon>
    </lineage>
</organism>
<dbReference type="STRING" id="272562.CA_C3403"/>
<sequence>MNIINLFKNNIKRILKQKAIIIIAVIVVPIMICVAILFSTKAEMKTNIALVTNKVQNIPKNSKIEIDVMRKSPAEYNLLLGKYAAIVKQKDNGNYKVITLKNKEDKRKIEAFFKTGKVTYNKEEEKSKRGVGTSILGFIMMIVLTQGVALTLTFPEDRDLKTFRRVLTAPVSEREYLIAQGLATFICVYVPTYAAVIITKLCFGVKIGFTIGGLGLLIGILSAISTAAALLISSILQKEISVFASGVYALTSIMAGCFYSFKVNNKMFNYICNVIPQKEFMTLSQGIENGSSILKFKAELGYLLLCTILFWLLGSIITKRKLKSGVY</sequence>
<dbReference type="eggNOG" id="COG0842">
    <property type="taxonomic scope" value="Bacteria"/>
</dbReference>
<evidence type="ECO:0000256" key="2">
    <source>
        <dbReference type="ARBA" id="ARBA00022692"/>
    </source>
</evidence>
<dbReference type="Pfam" id="PF12698">
    <property type="entry name" value="ABC2_membrane_3"/>
    <property type="match status" value="1"/>
</dbReference>
<evidence type="ECO:0000259" key="6">
    <source>
        <dbReference type="Pfam" id="PF12698"/>
    </source>
</evidence>
<feature type="transmembrane region" description="Helical" evidence="5">
    <location>
        <begin position="211"/>
        <end position="233"/>
    </location>
</feature>
<dbReference type="RefSeq" id="WP_010966673.1">
    <property type="nucleotide sequence ID" value="NC_003030.1"/>
</dbReference>
<proteinExistence type="predicted"/>
<reference evidence="7 8" key="1">
    <citation type="journal article" date="2001" name="J. Bacteriol.">
        <title>Genome sequence and comparative analysis of the solvent-producing bacterium Clostridium acetobutylicum.</title>
        <authorList>
            <person name="Nolling J."/>
            <person name="Breton G."/>
            <person name="Omelchenko M.V."/>
            <person name="Makarova K.S."/>
            <person name="Zeng Q."/>
            <person name="Gibson R."/>
            <person name="Lee H.M."/>
            <person name="Dubois J."/>
            <person name="Qiu D."/>
            <person name="Hitti J."/>
            <person name="Wolf Y.I."/>
            <person name="Tatusov R.L."/>
            <person name="Sabathe F."/>
            <person name="Doucette-Stamm L."/>
            <person name="Soucaille P."/>
            <person name="Daly M.J."/>
            <person name="Bennett G.N."/>
            <person name="Koonin E.V."/>
            <person name="Smith D.R."/>
        </authorList>
    </citation>
    <scope>NUCLEOTIDE SEQUENCE [LARGE SCALE GENOMIC DNA]</scope>
    <source>
        <strain evidence="8">ATCC 824 / DSM 792 / JCM 1419 / LMG 5710 / VKM B-1787</strain>
    </source>
</reference>
<evidence type="ECO:0000256" key="5">
    <source>
        <dbReference type="SAM" id="Phobius"/>
    </source>
</evidence>
<dbReference type="KEGG" id="cac:CA_C3403"/>
<evidence type="ECO:0000256" key="3">
    <source>
        <dbReference type="ARBA" id="ARBA00022989"/>
    </source>
</evidence>
<keyword evidence="4 5" id="KW-0472">Membrane</keyword>
<dbReference type="Proteomes" id="UP000000814">
    <property type="component" value="Chromosome"/>
</dbReference>
<gene>
    <name evidence="7" type="ordered locus">CA_C3403</name>
</gene>
<feature type="transmembrane region" description="Helical" evidence="5">
    <location>
        <begin position="240"/>
        <end position="261"/>
    </location>
</feature>
<evidence type="ECO:0000256" key="4">
    <source>
        <dbReference type="ARBA" id="ARBA00023136"/>
    </source>
</evidence>
<dbReference type="EMBL" id="AE001437">
    <property type="protein sequence ID" value="AAK81333.1"/>
    <property type="molecule type" value="Genomic_DNA"/>
</dbReference>
<keyword evidence="8" id="KW-1185">Reference proteome</keyword>
<dbReference type="PANTHER" id="PTHR43027:SF1">
    <property type="entry name" value="DOXORUBICIN RESISTANCE ABC TRANSPORTER PERMEASE PROTEIN DRRC-RELATED"/>
    <property type="match status" value="1"/>
</dbReference>
<evidence type="ECO:0000313" key="8">
    <source>
        <dbReference type="Proteomes" id="UP000000814"/>
    </source>
</evidence>
<keyword evidence="3 5" id="KW-1133">Transmembrane helix</keyword>
<keyword evidence="2 5" id="KW-0812">Transmembrane</keyword>
<dbReference type="InterPro" id="IPR052902">
    <property type="entry name" value="ABC-2_transporter"/>
</dbReference>
<feature type="transmembrane region" description="Helical" evidence="5">
    <location>
        <begin position="135"/>
        <end position="155"/>
    </location>
</feature>
<accession>Q97DR9</accession>
<dbReference type="PANTHER" id="PTHR43027">
    <property type="entry name" value="DOXORUBICIN RESISTANCE ABC TRANSPORTER PERMEASE PROTEIN DRRC-RELATED"/>
    <property type="match status" value="1"/>
</dbReference>
<feature type="transmembrane region" description="Helical" evidence="5">
    <location>
        <begin position="300"/>
        <end position="318"/>
    </location>
</feature>
<evidence type="ECO:0000256" key="1">
    <source>
        <dbReference type="ARBA" id="ARBA00004141"/>
    </source>
</evidence>
<feature type="domain" description="ABC-2 type transporter transmembrane" evidence="6">
    <location>
        <begin position="61"/>
        <end position="315"/>
    </location>
</feature>
<dbReference type="InterPro" id="IPR013525">
    <property type="entry name" value="ABC2_TM"/>
</dbReference>
<evidence type="ECO:0000313" key="7">
    <source>
        <dbReference type="EMBL" id="AAK81333.1"/>
    </source>
</evidence>
<dbReference type="GeneID" id="44999897"/>